<dbReference type="InterPro" id="IPR013762">
    <property type="entry name" value="Integrase-like_cat_sf"/>
</dbReference>
<dbReference type="InterPro" id="IPR044068">
    <property type="entry name" value="CB"/>
</dbReference>
<evidence type="ECO:0000259" key="7">
    <source>
        <dbReference type="PROSITE" id="PS51900"/>
    </source>
</evidence>
<dbReference type="InterPro" id="IPR011010">
    <property type="entry name" value="DNA_brk_join_enz"/>
</dbReference>
<dbReference type="GO" id="GO:0015074">
    <property type="term" value="P:DNA integration"/>
    <property type="evidence" value="ECO:0007669"/>
    <property type="project" value="UniProtKB-KW"/>
</dbReference>
<dbReference type="PROSITE" id="PS51898">
    <property type="entry name" value="TYR_RECOMBINASE"/>
    <property type="match status" value="1"/>
</dbReference>
<organism evidence="8 9">
    <name type="scientific">Chryseobacterium viscerum</name>
    <dbReference type="NCBI Taxonomy" id="1037377"/>
    <lineage>
        <taxon>Bacteria</taxon>
        <taxon>Pseudomonadati</taxon>
        <taxon>Bacteroidota</taxon>
        <taxon>Flavobacteriia</taxon>
        <taxon>Flavobacteriales</taxon>
        <taxon>Weeksellaceae</taxon>
        <taxon>Chryseobacterium group</taxon>
        <taxon>Chryseobacterium</taxon>
    </lineage>
</organism>
<reference evidence="8 9" key="1">
    <citation type="submission" date="2018-04" db="EMBL/GenBank/DDBJ databases">
        <title>Chryseobacterium oncorhynchi 701B-08T from rainbow trout, and Chryseobacterium viscerum 687B-08T from diseased fish.</title>
        <authorList>
            <person name="Jeong J.-J."/>
            <person name="Lee Y.J."/>
            <person name="Pathiraja D."/>
            <person name="Park B."/>
            <person name="Choi I.-G."/>
            <person name="Kim K.D."/>
        </authorList>
    </citation>
    <scope>NUCLEOTIDE SEQUENCE [LARGE SCALE GENOMIC DNA]</scope>
    <source>
        <strain evidence="8 9">687B-08</strain>
    </source>
</reference>
<keyword evidence="3 5" id="KW-0238">DNA-binding</keyword>
<evidence type="ECO:0000259" key="6">
    <source>
        <dbReference type="PROSITE" id="PS51898"/>
    </source>
</evidence>
<evidence type="ECO:0000256" key="4">
    <source>
        <dbReference type="ARBA" id="ARBA00023172"/>
    </source>
</evidence>
<dbReference type="CDD" id="cd01185">
    <property type="entry name" value="INTN1_C_like"/>
    <property type="match status" value="1"/>
</dbReference>
<name>A0A316X346_9FLAO</name>
<dbReference type="InterPro" id="IPR002104">
    <property type="entry name" value="Integrase_catalytic"/>
</dbReference>
<proteinExistence type="inferred from homology"/>
<evidence type="ECO:0000313" key="8">
    <source>
        <dbReference type="EMBL" id="PWN65300.1"/>
    </source>
</evidence>
<dbReference type="PANTHER" id="PTHR30349:SF64">
    <property type="entry name" value="PROPHAGE INTEGRASE INTD-RELATED"/>
    <property type="match status" value="1"/>
</dbReference>
<evidence type="ECO:0000256" key="1">
    <source>
        <dbReference type="ARBA" id="ARBA00008857"/>
    </source>
</evidence>
<dbReference type="SUPFAM" id="SSF56349">
    <property type="entry name" value="DNA breaking-rejoining enzymes"/>
    <property type="match status" value="1"/>
</dbReference>
<dbReference type="InterPro" id="IPR010998">
    <property type="entry name" value="Integrase_recombinase_N"/>
</dbReference>
<comment type="similarity">
    <text evidence="1">Belongs to the 'phage' integrase family.</text>
</comment>
<feature type="domain" description="Core-binding (CB)" evidence="7">
    <location>
        <begin position="76"/>
        <end position="162"/>
    </location>
</feature>
<dbReference type="InterPro" id="IPR050090">
    <property type="entry name" value="Tyrosine_recombinase_XerCD"/>
</dbReference>
<evidence type="ECO:0000313" key="9">
    <source>
        <dbReference type="Proteomes" id="UP000236413"/>
    </source>
</evidence>
<sequence length="355" mass="41780">MSVKYRKILSKDKKRYMIEFDFNMNGIRKKFRPGITFPANPRTAQERQEIKAKLQLADKMKAQMEIDELYAINMIGKGFQWNKDFFEYLEDFIERKVQPSEKRTYLAMLKKFKRYVGRNKLPCSDIDEEFLLGFKDYLDLELSGVSAYNYFKKLKRVIKEATIAKYFRTNPMAEIVNSKGKSKEKETLVFEEVKALLETECRNEEIKTAFLFCCYTGIRFCDVQALTWNSIKNNTLDLVQIKTKERLTMDLHQDAVRLLEISKRQNNDKLVFQLPTSTTCLKVLREWVAKAGINKHITWHCSRHTFATLLNYQNQNITTISKLLGHKSLKETEIYIRVAENAKSKAVKSLRSMFK</sequence>
<dbReference type="Pfam" id="PF13102">
    <property type="entry name" value="Phage_int_SAM_5"/>
    <property type="match status" value="1"/>
</dbReference>
<accession>A0A316X346</accession>
<dbReference type="PANTHER" id="PTHR30349">
    <property type="entry name" value="PHAGE INTEGRASE-RELATED"/>
    <property type="match status" value="1"/>
</dbReference>
<dbReference type="Proteomes" id="UP000236413">
    <property type="component" value="Unassembled WGS sequence"/>
</dbReference>
<dbReference type="Gene3D" id="1.10.150.130">
    <property type="match status" value="1"/>
</dbReference>
<dbReference type="Pfam" id="PF00589">
    <property type="entry name" value="Phage_integrase"/>
    <property type="match status" value="1"/>
</dbReference>
<dbReference type="GO" id="GO:0006310">
    <property type="term" value="P:DNA recombination"/>
    <property type="evidence" value="ECO:0007669"/>
    <property type="project" value="UniProtKB-KW"/>
</dbReference>
<protein>
    <submittedName>
        <fullName evidence="8">Site-specific integrase</fullName>
    </submittedName>
</protein>
<dbReference type="InterPro" id="IPR025269">
    <property type="entry name" value="SAM-like_dom"/>
</dbReference>
<keyword evidence="2" id="KW-0229">DNA integration</keyword>
<dbReference type="Gene3D" id="1.10.443.10">
    <property type="entry name" value="Intergrase catalytic core"/>
    <property type="match status" value="1"/>
</dbReference>
<dbReference type="PROSITE" id="PS51900">
    <property type="entry name" value="CB"/>
    <property type="match status" value="1"/>
</dbReference>
<feature type="domain" description="Tyr recombinase" evidence="6">
    <location>
        <begin position="183"/>
        <end position="348"/>
    </location>
</feature>
<gene>
    <name evidence="8" type="ORF">C1634_000715</name>
</gene>
<dbReference type="RefSeq" id="WP_103234613.1">
    <property type="nucleotide sequence ID" value="NZ_PPEG02000001.1"/>
</dbReference>
<dbReference type="AlphaFoldDB" id="A0A316X346"/>
<evidence type="ECO:0000256" key="3">
    <source>
        <dbReference type="ARBA" id="ARBA00023125"/>
    </source>
</evidence>
<evidence type="ECO:0000256" key="5">
    <source>
        <dbReference type="PROSITE-ProRule" id="PRU01248"/>
    </source>
</evidence>
<comment type="caution">
    <text evidence="8">The sequence shown here is derived from an EMBL/GenBank/DDBJ whole genome shotgun (WGS) entry which is preliminary data.</text>
</comment>
<evidence type="ECO:0000256" key="2">
    <source>
        <dbReference type="ARBA" id="ARBA00022908"/>
    </source>
</evidence>
<dbReference type="EMBL" id="PPEG02000001">
    <property type="protein sequence ID" value="PWN65300.1"/>
    <property type="molecule type" value="Genomic_DNA"/>
</dbReference>
<keyword evidence="4" id="KW-0233">DNA recombination</keyword>
<dbReference type="GO" id="GO:0003677">
    <property type="term" value="F:DNA binding"/>
    <property type="evidence" value="ECO:0007669"/>
    <property type="project" value="UniProtKB-UniRule"/>
</dbReference>